<evidence type="ECO:0000256" key="1">
    <source>
        <dbReference type="ARBA" id="ARBA00000085"/>
    </source>
</evidence>
<feature type="transmembrane region" description="Helical" evidence="12">
    <location>
        <begin position="55"/>
        <end position="75"/>
    </location>
</feature>
<dbReference type="Pfam" id="PF03924">
    <property type="entry name" value="CHASE"/>
    <property type="match status" value="1"/>
</dbReference>
<dbReference type="InterPro" id="IPR005467">
    <property type="entry name" value="His_kinase_dom"/>
</dbReference>
<dbReference type="SUPFAM" id="SSF55874">
    <property type="entry name" value="ATPase domain of HSP90 chaperone/DNA topoisomerase II/histidine kinase"/>
    <property type="match status" value="1"/>
</dbReference>
<evidence type="ECO:0000256" key="5">
    <source>
        <dbReference type="ARBA" id="ARBA00022679"/>
    </source>
</evidence>
<comment type="catalytic activity">
    <reaction evidence="1">
        <text>ATP + protein L-histidine = ADP + protein N-phospho-L-histidine.</text>
        <dbReference type="EC" id="2.7.13.3"/>
    </reaction>
</comment>
<evidence type="ECO:0000256" key="9">
    <source>
        <dbReference type="ARBA" id="ARBA00023012"/>
    </source>
</evidence>
<evidence type="ECO:0000256" key="11">
    <source>
        <dbReference type="SAM" id="MobiDB-lite"/>
    </source>
</evidence>
<feature type="domain" description="CHASE" evidence="14">
    <location>
        <begin position="156"/>
        <end position="233"/>
    </location>
</feature>
<accession>A0A438AH57</accession>
<comment type="subcellular location">
    <subcellularLocation>
        <location evidence="2">Membrane</location>
    </subcellularLocation>
</comment>
<keyword evidence="7" id="KW-0418">Kinase</keyword>
<dbReference type="InterPro" id="IPR042240">
    <property type="entry name" value="CHASE_sf"/>
</dbReference>
<dbReference type="Pfam" id="PF12860">
    <property type="entry name" value="PAS_7"/>
    <property type="match status" value="1"/>
</dbReference>
<evidence type="ECO:0000256" key="4">
    <source>
        <dbReference type="ARBA" id="ARBA00022553"/>
    </source>
</evidence>
<keyword evidence="6 12" id="KW-0812">Transmembrane</keyword>
<dbReference type="EC" id="2.7.13.3" evidence="3"/>
<dbReference type="SMART" id="SM00387">
    <property type="entry name" value="HATPase_c"/>
    <property type="match status" value="1"/>
</dbReference>
<dbReference type="FunFam" id="3.30.565.10:FF:000010">
    <property type="entry name" value="Sensor histidine kinase RcsC"/>
    <property type="match status" value="1"/>
</dbReference>
<dbReference type="SMART" id="SM01079">
    <property type="entry name" value="CHASE"/>
    <property type="match status" value="1"/>
</dbReference>
<evidence type="ECO:0000256" key="6">
    <source>
        <dbReference type="ARBA" id="ARBA00022692"/>
    </source>
</evidence>
<dbReference type="PROSITE" id="PS50839">
    <property type="entry name" value="CHASE"/>
    <property type="match status" value="1"/>
</dbReference>
<keyword evidence="8 12" id="KW-1133">Transmembrane helix</keyword>
<dbReference type="EMBL" id="RQXX01000003">
    <property type="protein sequence ID" value="RVV98040.1"/>
    <property type="molecule type" value="Genomic_DNA"/>
</dbReference>
<proteinExistence type="predicted"/>
<dbReference type="InterPro" id="IPR035965">
    <property type="entry name" value="PAS-like_dom_sf"/>
</dbReference>
<dbReference type="AlphaFoldDB" id="A0A438AH57"/>
<dbReference type="InterPro" id="IPR036097">
    <property type="entry name" value="HisK_dim/P_sf"/>
</dbReference>
<dbReference type="Proteomes" id="UP000285908">
    <property type="component" value="Unassembled WGS sequence"/>
</dbReference>
<comment type="caution">
    <text evidence="15">The sequence shown here is derived from an EMBL/GenBank/DDBJ whole genome shotgun (WGS) entry which is preliminary data.</text>
</comment>
<evidence type="ECO:0000313" key="15">
    <source>
        <dbReference type="EMBL" id="RVV98040.1"/>
    </source>
</evidence>
<dbReference type="PRINTS" id="PR00344">
    <property type="entry name" value="BCTRLSENSOR"/>
</dbReference>
<dbReference type="InterPro" id="IPR003594">
    <property type="entry name" value="HATPase_dom"/>
</dbReference>
<dbReference type="PANTHER" id="PTHR43047:SF72">
    <property type="entry name" value="OSMOSENSING HISTIDINE PROTEIN KINASE SLN1"/>
    <property type="match status" value="1"/>
</dbReference>
<reference evidence="15 16" key="1">
    <citation type="submission" date="2018-11" db="EMBL/GenBank/DDBJ databases">
        <title>Mesobaculum littorinae gen. nov., sp. nov., isolated from Littorina scabra that represents a novel genus of the order Rhodobacteraceae.</title>
        <authorList>
            <person name="Li F."/>
        </authorList>
    </citation>
    <scope>NUCLEOTIDE SEQUENCE [LARGE SCALE GENOMIC DNA]</scope>
    <source>
        <strain evidence="15 16">M0103</strain>
    </source>
</reference>
<evidence type="ECO:0000256" key="3">
    <source>
        <dbReference type="ARBA" id="ARBA00012438"/>
    </source>
</evidence>
<feature type="domain" description="Histidine kinase" evidence="13">
    <location>
        <begin position="477"/>
        <end position="718"/>
    </location>
</feature>
<keyword evidence="4" id="KW-0597">Phosphoprotein</keyword>
<dbReference type="SUPFAM" id="SSF47384">
    <property type="entry name" value="Homodimeric domain of signal transducing histidine kinase"/>
    <property type="match status" value="1"/>
</dbReference>
<keyword evidence="10 12" id="KW-0472">Membrane</keyword>
<evidence type="ECO:0000256" key="10">
    <source>
        <dbReference type="ARBA" id="ARBA00023136"/>
    </source>
</evidence>
<dbReference type="GO" id="GO:0000155">
    <property type="term" value="F:phosphorelay sensor kinase activity"/>
    <property type="evidence" value="ECO:0007669"/>
    <property type="project" value="InterPro"/>
</dbReference>
<dbReference type="Gene3D" id="3.30.565.10">
    <property type="entry name" value="Histidine kinase-like ATPase, C-terminal domain"/>
    <property type="match status" value="1"/>
</dbReference>
<dbReference type="Gene3D" id="3.30.450.20">
    <property type="entry name" value="PAS domain"/>
    <property type="match status" value="1"/>
</dbReference>
<evidence type="ECO:0000256" key="8">
    <source>
        <dbReference type="ARBA" id="ARBA00022989"/>
    </source>
</evidence>
<dbReference type="GO" id="GO:0005886">
    <property type="term" value="C:plasma membrane"/>
    <property type="evidence" value="ECO:0007669"/>
    <property type="project" value="TreeGrafter"/>
</dbReference>
<evidence type="ECO:0000256" key="2">
    <source>
        <dbReference type="ARBA" id="ARBA00004370"/>
    </source>
</evidence>
<gene>
    <name evidence="15" type="ORF">EKE94_11285</name>
</gene>
<dbReference type="Pfam" id="PF00512">
    <property type="entry name" value="HisKA"/>
    <property type="match status" value="1"/>
</dbReference>
<dbReference type="InterPro" id="IPR036890">
    <property type="entry name" value="HATPase_C_sf"/>
</dbReference>
<dbReference type="Gene3D" id="3.30.450.350">
    <property type="entry name" value="CHASE domain"/>
    <property type="match status" value="1"/>
</dbReference>
<keyword evidence="9" id="KW-0902">Two-component regulatory system</keyword>
<dbReference type="SUPFAM" id="SSF55785">
    <property type="entry name" value="PYP-like sensor domain (PAS domain)"/>
    <property type="match status" value="1"/>
</dbReference>
<dbReference type="PANTHER" id="PTHR43047">
    <property type="entry name" value="TWO-COMPONENT HISTIDINE PROTEIN KINASE"/>
    <property type="match status" value="1"/>
</dbReference>
<dbReference type="GO" id="GO:0009927">
    <property type="term" value="F:histidine phosphotransfer kinase activity"/>
    <property type="evidence" value="ECO:0007669"/>
    <property type="project" value="TreeGrafter"/>
</dbReference>
<dbReference type="SMART" id="SM00388">
    <property type="entry name" value="HisKA"/>
    <property type="match status" value="1"/>
</dbReference>
<dbReference type="OrthoDB" id="9801651at2"/>
<name>A0A438AH57_9RHOB</name>
<evidence type="ECO:0000313" key="16">
    <source>
        <dbReference type="Proteomes" id="UP000285908"/>
    </source>
</evidence>
<organism evidence="15 16">
    <name type="scientific">Mesobaculum littorinae</name>
    <dbReference type="NCBI Taxonomy" id="2486419"/>
    <lineage>
        <taxon>Bacteria</taxon>
        <taxon>Pseudomonadati</taxon>
        <taxon>Pseudomonadota</taxon>
        <taxon>Alphaproteobacteria</taxon>
        <taxon>Rhodobacterales</taxon>
        <taxon>Roseobacteraceae</taxon>
        <taxon>Mesobaculum</taxon>
    </lineage>
</organism>
<dbReference type="CDD" id="cd00082">
    <property type="entry name" value="HisKA"/>
    <property type="match status" value="1"/>
</dbReference>
<dbReference type="CDD" id="cd16922">
    <property type="entry name" value="HATPase_EvgS-ArcB-TorS-like"/>
    <property type="match status" value="1"/>
</dbReference>
<protein>
    <recommendedName>
        <fullName evidence="3">histidine kinase</fullName>
        <ecNumber evidence="3">2.7.13.3</ecNumber>
    </recommendedName>
</protein>
<evidence type="ECO:0000256" key="7">
    <source>
        <dbReference type="ARBA" id="ARBA00022777"/>
    </source>
</evidence>
<dbReference type="Gene3D" id="1.10.287.130">
    <property type="match status" value="1"/>
</dbReference>
<evidence type="ECO:0000259" key="13">
    <source>
        <dbReference type="PROSITE" id="PS50109"/>
    </source>
</evidence>
<dbReference type="InterPro" id="IPR003661">
    <property type="entry name" value="HisK_dim/P_dom"/>
</dbReference>
<evidence type="ECO:0000256" key="12">
    <source>
        <dbReference type="SAM" id="Phobius"/>
    </source>
</evidence>
<dbReference type="PROSITE" id="PS50109">
    <property type="entry name" value="HIS_KIN"/>
    <property type="match status" value="1"/>
</dbReference>
<dbReference type="Pfam" id="PF02518">
    <property type="entry name" value="HATPase_c"/>
    <property type="match status" value="1"/>
</dbReference>
<sequence length="742" mass="81735">MTGQKNRFCHHLVPIPLRQSPCKSRTHAVTVSGRARSGGKVPIVNRPKNAKQSAAIYLTTIAAVSILGFLTTYYLQRAYLRSYTASLRAELSDQSYRVAEALRQEIFRMELVTRGLAGTISVTPDLTQDQFEAFARPLINGEAEGMQLAVAPNLEVTYVYPEEGNRNVIGMDYRIVPSQLVSVNESRRKRTPVLSGPVSLVQGGRGYILRHPVYVPDPVTGNTTFWGVVSLVLPEKVLLADAGFRDAGPGYITAMRRMNAAGQPERMMAGAPAVFERDAILQTIDLPDGDIQLGIAPAGGWPLVAPNAGWIAGIVLTIVLCIVGIVTAIHRLARGREEARQTLLHSIESLDDGFAIYDEEDRLAMCNRKYIEIYSRAAKVIRPGTTFSEIVRYGVAHGQYPEAEGREEEFIAERFAAHRAGNRIVEERLPDGRWLKICEKKTRDNYTAGVWVDVTELKQAREEAEDANRAKSEFFANVSHELRTPLTIILGYTSFLSNPEVLPDYAAMRKAVSERADADPEILRLHDRLVQATQTYNRKIQSSARHLLTMVNEILDWAQIEHGRMSFEYGELRLDELVGEVCEEFRTTTDGKGIGLHCNAEEVTLDGDAVRLKQLLYNLVGNAVKFTSEGSVTLSAWAEGDMVRIQVSDTGCGIPEADAEAIFERFRQVDGSATRRHGGTGLGLSIARFIAEHHGGDITLSSAVNEGTTFDVILARSGSRKATARLAASDTPAPTDEDRKAA</sequence>
<keyword evidence="5" id="KW-0808">Transferase</keyword>
<feature type="region of interest" description="Disordered" evidence="11">
    <location>
        <begin position="723"/>
        <end position="742"/>
    </location>
</feature>
<dbReference type="InterPro" id="IPR006189">
    <property type="entry name" value="CHASE_dom"/>
</dbReference>
<feature type="transmembrane region" description="Helical" evidence="12">
    <location>
        <begin position="310"/>
        <end position="333"/>
    </location>
</feature>
<keyword evidence="16" id="KW-1185">Reference proteome</keyword>
<dbReference type="InterPro" id="IPR004358">
    <property type="entry name" value="Sig_transdc_His_kin-like_C"/>
</dbReference>
<evidence type="ECO:0000259" key="14">
    <source>
        <dbReference type="PROSITE" id="PS50839"/>
    </source>
</evidence>